<keyword evidence="2" id="KW-1185">Reference proteome</keyword>
<name>A0ACD3B199_9AGAR</name>
<protein>
    <submittedName>
        <fullName evidence="1">Uncharacterized protein</fullName>
    </submittedName>
</protein>
<reference evidence="1 2" key="1">
    <citation type="journal article" date="2019" name="Nat. Ecol. Evol.">
        <title>Megaphylogeny resolves global patterns of mushroom evolution.</title>
        <authorList>
            <person name="Varga T."/>
            <person name="Krizsan K."/>
            <person name="Foldi C."/>
            <person name="Dima B."/>
            <person name="Sanchez-Garcia M."/>
            <person name="Sanchez-Ramirez S."/>
            <person name="Szollosi G.J."/>
            <person name="Szarkandi J.G."/>
            <person name="Papp V."/>
            <person name="Albert L."/>
            <person name="Andreopoulos W."/>
            <person name="Angelini C."/>
            <person name="Antonin V."/>
            <person name="Barry K.W."/>
            <person name="Bougher N.L."/>
            <person name="Buchanan P."/>
            <person name="Buyck B."/>
            <person name="Bense V."/>
            <person name="Catcheside P."/>
            <person name="Chovatia M."/>
            <person name="Cooper J."/>
            <person name="Damon W."/>
            <person name="Desjardin D."/>
            <person name="Finy P."/>
            <person name="Geml J."/>
            <person name="Haridas S."/>
            <person name="Hughes K."/>
            <person name="Justo A."/>
            <person name="Karasinski D."/>
            <person name="Kautmanova I."/>
            <person name="Kiss B."/>
            <person name="Kocsube S."/>
            <person name="Kotiranta H."/>
            <person name="LaButti K.M."/>
            <person name="Lechner B.E."/>
            <person name="Liimatainen K."/>
            <person name="Lipzen A."/>
            <person name="Lukacs Z."/>
            <person name="Mihaltcheva S."/>
            <person name="Morgado L.N."/>
            <person name="Niskanen T."/>
            <person name="Noordeloos M.E."/>
            <person name="Ohm R.A."/>
            <person name="Ortiz-Santana B."/>
            <person name="Ovrebo C."/>
            <person name="Racz N."/>
            <person name="Riley R."/>
            <person name="Savchenko A."/>
            <person name="Shiryaev A."/>
            <person name="Soop K."/>
            <person name="Spirin V."/>
            <person name="Szebenyi C."/>
            <person name="Tomsovsky M."/>
            <person name="Tulloss R.E."/>
            <person name="Uehling J."/>
            <person name="Grigoriev I.V."/>
            <person name="Vagvolgyi C."/>
            <person name="Papp T."/>
            <person name="Martin F.M."/>
            <person name="Miettinen O."/>
            <person name="Hibbett D.S."/>
            <person name="Nagy L.G."/>
        </authorList>
    </citation>
    <scope>NUCLEOTIDE SEQUENCE [LARGE SCALE GENOMIC DNA]</scope>
    <source>
        <strain evidence="1 2">NL-1719</strain>
    </source>
</reference>
<organism evidence="1 2">
    <name type="scientific">Pluteus cervinus</name>
    <dbReference type="NCBI Taxonomy" id="181527"/>
    <lineage>
        <taxon>Eukaryota</taxon>
        <taxon>Fungi</taxon>
        <taxon>Dikarya</taxon>
        <taxon>Basidiomycota</taxon>
        <taxon>Agaricomycotina</taxon>
        <taxon>Agaricomycetes</taxon>
        <taxon>Agaricomycetidae</taxon>
        <taxon>Agaricales</taxon>
        <taxon>Pluteineae</taxon>
        <taxon>Pluteaceae</taxon>
        <taxon>Pluteus</taxon>
    </lineage>
</organism>
<accession>A0ACD3B199</accession>
<dbReference type="Proteomes" id="UP000308600">
    <property type="component" value="Unassembled WGS sequence"/>
</dbReference>
<proteinExistence type="predicted"/>
<dbReference type="EMBL" id="ML208293">
    <property type="protein sequence ID" value="TFK71803.1"/>
    <property type="molecule type" value="Genomic_DNA"/>
</dbReference>
<gene>
    <name evidence="1" type="ORF">BDN72DRAFT_764324</name>
</gene>
<evidence type="ECO:0000313" key="2">
    <source>
        <dbReference type="Proteomes" id="UP000308600"/>
    </source>
</evidence>
<sequence>MRIEWASDFRPDGTRRERPPPSTMHGWLAKMRGTLSGNEKLRSEGMREMRHAKAWRADPARRRKKGQSFLAWLSSVFGRKPPVRRLSKSSHKKKNTLSRSVPRRSSTGGSKPSRSSHKQSTRSSGSRRHHHSSRRH</sequence>
<evidence type="ECO:0000313" key="1">
    <source>
        <dbReference type="EMBL" id="TFK71803.1"/>
    </source>
</evidence>